<reference evidence="6 7" key="1">
    <citation type="journal article" date="2013" name="Nature">
        <title>Insights into bilaterian evolution from three spiralian genomes.</title>
        <authorList>
            <person name="Simakov O."/>
            <person name="Marletaz F."/>
            <person name="Cho S.J."/>
            <person name="Edsinger-Gonzales E."/>
            <person name="Havlak P."/>
            <person name="Hellsten U."/>
            <person name="Kuo D.H."/>
            <person name="Larsson T."/>
            <person name="Lv J."/>
            <person name="Arendt D."/>
            <person name="Savage R."/>
            <person name="Osoegawa K."/>
            <person name="de Jong P."/>
            <person name="Grimwood J."/>
            <person name="Chapman J.A."/>
            <person name="Shapiro H."/>
            <person name="Aerts A."/>
            <person name="Otillar R.P."/>
            <person name="Terry A.Y."/>
            <person name="Boore J.L."/>
            <person name="Grigoriev I.V."/>
            <person name="Lindberg D.R."/>
            <person name="Seaver E.C."/>
            <person name="Weisblat D.A."/>
            <person name="Putnam N.H."/>
            <person name="Rokhsar D.S."/>
        </authorList>
    </citation>
    <scope>NUCLEOTIDE SEQUENCE [LARGE SCALE GENOMIC DNA]</scope>
</reference>
<evidence type="ECO:0000256" key="4">
    <source>
        <dbReference type="RuleBase" id="RU003465"/>
    </source>
</evidence>
<protein>
    <recommendedName>
        <fullName evidence="5">PPM-type phosphatase domain-containing protein</fullName>
    </recommendedName>
</protein>
<dbReference type="GO" id="GO:0004722">
    <property type="term" value="F:protein serine/threonine phosphatase activity"/>
    <property type="evidence" value="ECO:0007669"/>
    <property type="project" value="InterPro"/>
</dbReference>
<dbReference type="Pfam" id="PF00481">
    <property type="entry name" value="PP2C"/>
    <property type="match status" value="1"/>
</dbReference>
<keyword evidence="2 4" id="KW-0378">Hydrolase</keyword>
<accession>V4BBU8</accession>
<gene>
    <name evidence="6" type="ORF">LOTGIDRAFT_205518</name>
</gene>
<dbReference type="SMART" id="SM00332">
    <property type="entry name" value="PP2Cc"/>
    <property type="match status" value="1"/>
</dbReference>
<dbReference type="Gene3D" id="3.60.40.10">
    <property type="entry name" value="PPM-type phosphatase domain"/>
    <property type="match status" value="1"/>
</dbReference>
<dbReference type="PROSITE" id="PS01032">
    <property type="entry name" value="PPM_1"/>
    <property type="match status" value="1"/>
</dbReference>
<comment type="similarity">
    <text evidence="4">Belongs to the PP2C family.</text>
</comment>
<feature type="domain" description="PPM-type phosphatase" evidence="5">
    <location>
        <begin position="11"/>
        <end position="328"/>
    </location>
</feature>
<evidence type="ECO:0000256" key="2">
    <source>
        <dbReference type="ARBA" id="ARBA00022801"/>
    </source>
</evidence>
<dbReference type="HOGENOM" id="CLU_036050_0_0_1"/>
<dbReference type="PROSITE" id="PS51746">
    <property type="entry name" value="PPM_2"/>
    <property type="match status" value="1"/>
</dbReference>
<sequence>MTSHKIGVNLRVSGNCNQGGRKYMEDTHSFKFYKTDGKDYDFAYFGIFDGHGGAEASRFARDNLLDEIIKFDSFWSDNDEDVLWAIKSGFLDTHHAMWKELDKWPKRLSGYPSTAGTTCSVAFVRNSKIYIGHVGDSAIVLGSDVGKNNAIVMKADCLTKDHKPECPHEKKRIESSGGEVVAKSGVQRVVWNRPKWNHKGPIRRSTPIDKIPFLAVARSLGDLWSYDYITEEFVVSPEPDVSVHKLDPSIHKCIILGSDGLWNMVSPEEAVSVVTDLEYHFEDRVVYDPSATVSYWINPAERLVALSLRKWKARGLRADNTSSIVVFIDPLGPSRLTILRKKREEHFAKLREDMRIKALSKAAELEF</sequence>
<dbReference type="CDD" id="cd00143">
    <property type="entry name" value="PP2Cc"/>
    <property type="match status" value="1"/>
</dbReference>
<proteinExistence type="inferred from homology"/>
<evidence type="ECO:0000313" key="7">
    <source>
        <dbReference type="Proteomes" id="UP000030746"/>
    </source>
</evidence>
<dbReference type="GeneID" id="20245840"/>
<dbReference type="EMBL" id="KB199650">
    <property type="protein sequence ID" value="ESP05091.1"/>
    <property type="molecule type" value="Genomic_DNA"/>
</dbReference>
<dbReference type="KEGG" id="lgi:LOTGIDRAFT_205518"/>
<dbReference type="GO" id="GO:0046872">
    <property type="term" value="F:metal ion binding"/>
    <property type="evidence" value="ECO:0007669"/>
    <property type="project" value="UniProtKB-KW"/>
</dbReference>
<name>V4BBU8_LOTGI</name>
<dbReference type="PANTHER" id="PTHR47992">
    <property type="entry name" value="PROTEIN PHOSPHATASE"/>
    <property type="match status" value="1"/>
</dbReference>
<dbReference type="InterPro" id="IPR001932">
    <property type="entry name" value="PPM-type_phosphatase-like_dom"/>
</dbReference>
<evidence type="ECO:0000259" key="5">
    <source>
        <dbReference type="PROSITE" id="PS51746"/>
    </source>
</evidence>
<dbReference type="InterPro" id="IPR000222">
    <property type="entry name" value="PP2C_BS"/>
</dbReference>
<dbReference type="InterPro" id="IPR036457">
    <property type="entry name" value="PPM-type-like_dom_sf"/>
</dbReference>
<evidence type="ECO:0000256" key="3">
    <source>
        <dbReference type="ARBA" id="ARBA00022912"/>
    </source>
</evidence>
<keyword evidence="1" id="KW-0479">Metal-binding</keyword>
<evidence type="ECO:0000313" key="6">
    <source>
        <dbReference type="EMBL" id="ESP05091.1"/>
    </source>
</evidence>
<dbReference type="OMA" id="RVAWERP"/>
<dbReference type="RefSeq" id="XP_009043636.1">
    <property type="nucleotide sequence ID" value="XM_009045388.1"/>
</dbReference>
<dbReference type="FunFam" id="3.60.40.10:FF:000060">
    <property type="entry name" value="Protein phosphatase 2c"/>
    <property type="match status" value="1"/>
</dbReference>
<dbReference type="AlphaFoldDB" id="V4BBU8"/>
<evidence type="ECO:0000256" key="1">
    <source>
        <dbReference type="ARBA" id="ARBA00022723"/>
    </source>
</evidence>
<dbReference type="SUPFAM" id="SSF81606">
    <property type="entry name" value="PP2C-like"/>
    <property type="match status" value="1"/>
</dbReference>
<organism evidence="6 7">
    <name type="scientific">Lottia gigantea</name>
    <name type="common">Giant owl limpet</name>
    <dbReference type="NCBI Taxonomy" id="225164"/>
    <lineage>
        <taxon>Eukaryota</taxon>
        <taxon>Metazoa</taxon>
        <taxon>Spiralia</taxon>
        <taxon>Lophotrochozoa</taxon>
        <taxon>Mollusca</taxon>
        <taxon>Gastropoda</taxon>
        <taxon>Patellogastropoda</taxon>
        <taxon>Lottioidea</taxon>
        <taxon>Lottiidae</taxon>
        <taxon>Lottia</taxon>
    </lineage>
</organism>
<dbReference type="OrthoDB" id="10025511at2759"/>
<keyword evidence="7" id="KW-1185">Reference proteome</keyword>
<dbReference type="STRING" id="225164.V4BBU8"/>
<dbReference type="Proteomes" id="UP000030746">
    <property type="component" value="Unassembled WGS sequence"/>
</dbReference>
<keyword evidence="3 4" id="KW-0904">Protein phosphatase</keyword>
<dbReference type="CTD" id="20245840"/>
<dbReference type="InterPro" id="IPR015655">
    <property type="entry name" value="PP2C"/>
</dbReference>